<dbReference type="RefSeq" id="WP_204295279.1">
    <property type="nucleotide sequence ID" value="NZ_BAAAGQ010000007.1"/>
</dbReference>
<dbReference type="Pfam" id="PF00392">
    <property type="entry name" value="GntR"/>
    <property type="match status" value="1"/>
</dbReference>
<sequence>MTVHVDPASDRAVYRQIADHLRGEIEQGRREPGTQLPSESQLMATYDVSRVTARRALQVLVTDGLVTAEHGRGWFVRRKPPVKRLGSDRFARRSQGKAAFTVDMEASNRPFRVEVLFVGRGEVPADMAERLGISAGDEVVVRRRRYFAEEQPIEVATSYIPLDVAEGTMIEQPNPGPGGIYARMEDQGMTFERYDEEITARMPTEEETRLLQLPPASPVFHLVRTAIADGRAVEVCDTVMDSSAFVLSYTLPAVLP</sequence>
<evidence type="ECO:0000256" key="1">
    <source>
        <dbReference type="ARBA" id="ARBA00023015"/>
    </source>
</evidence>
<dbReference type="PANTHER" id="PTHR44846">
    <property type="entry name" value="MANNOSYL-D-GLYCERATE TRANSPORT/METABOLISM SYSTEM REPRESSOR MNGR-RELATED"/>
    <property type="match status" value="1"/>
</dbReference>
<dbReference type="PRINTS" id="PR00035">
    <property type="entry name" value="HTHGNTR"/>
</dbReference>
<evidence type="ECO:0000256" key="2">
    <source>
        <dbReference type="ARBA" id="ARBA00023125"/>
    </source>
</evidence>
<dbReference type="SUPFAM" id="SSF64288">
    <property type="entry name" value="Chorismate lyase-like"/>
    <property type="match status" value="1"/>
</dbReference>
<keyword evidence="3" id="KW-0804">Transcription</keyword>
<dbReference type="InterPro" id="IPR036390">
    <property type="entry name" value="WH_DNA-bd_sf"/>
</dbReference>
<dbReference type="PANTHER" id="PTHR44846:SF17">
    <property type="entry name" value="GNTR-FAMILY TRANSCRIPTIONAL REGULATOR"/>
    <property type="match status" value="1"/>
</dbReference>
<dbReference type="SMART" id="SM00345">
    <property type="entry name" value="HTH_GNTR"/>
    <property type="match status" value="1"/>
</dbReference>
<accession>A0ABQ3WF60</accession>
<dbReference type="EMBL" id="BOMF01000035">
    <property type="protein sequence ID" value="GID44676.1"/>
    <property type="molecule type" value="Genomic_DNA"/>
</dbReference>
<evidence type="ECO:0000313" key="5">
    <source>
        <dbReference type="EMBL" id="GID44676.1"/>
    </source>
</evidence>
<dbReference type="InterPro" id="IPR050679">
    <property type="entry name" value="Bact_HTH_transcr_reg"/>
</dbReference>
<dbReference type="InterPro" id="IPR011663">
    <property type="entry name" value="UTRA"/>
</dbReference>
<evidence type="ECO:0000256" key="3">
    <source>
        <dbReference type="ARBA" id="ARBA00023163"/>
    </source>
</evidence>
<dbReference type="InterPro" id="IPR036388">
    <property type="entry name" value="WH-like_DNA-bd_sf"/>
</dbReference>
<protein>
    <submittedName>
        <fullName evidence="5">Transcriptional regulator</fullName>
    </submittedName>
</protein>
<name>A0ABQ3WF60_9ACTN</name>
<dbReference type="Pfam" id="PF07702">
    <property type="entry name" value="UTRA"/>
    <property type="match status" value="1"/>
</dbReference>
<comment type="caution">
    <text evidence="5">The sequence shown here is derived from an EMBL/GenBank/DDBJ whole genome shotgun (WGS) entry which is preliminary data.</text>
</comment>
<feature type="domain" description="HTH gntR-type" evidence="4">
    <location>
        <begin position="11"/>
        <end position="79"/>
    </location>
</feature>
<dbReference type="InterPro" id="IPR000524">
    <property type="entry name" value="Tscrpt_reg_HTH_GntR"/>
</dbReference>
<gene>
    <name evidence="5" type="ORF">Aca07nite_19510</name>
</gene>
<keyword evidence="2" id="KW-0238">DNA-binding</keyword>
<reference evidence="5" key="1">
    <citation type="submission" date="2021-01" db="EMBL/GenBank/DDBJ databases">
        <title>Whole genome shotgun sequence of Actinoplanes capillaceus NBRC 16408.</title>
        <authorList>
            <person name="Komaki H."/>
            <person name="Tamura T."/>
        </authorList>
    </citation>
    <scope>NUCLEOTIDE SEQUENCE [LARGE SCALE GENOMIC DNA]</scope>
    <source>
        <strain evidence="5">NBRC 16408</strain>
    </source>
</reference>
<dbReference type="InterPro" id="IPR028978">
    <property type="entry name" value="Chorismate_lyase_/UTRA_dom_sf"/>
</dbReference>
<dbReference type="Gene3D" id="3.40.1410.10">
    <property type="entry name" value="Chorismate lyase-like"/>
    <property type="match status" value="1"/>
</dbReference>
<keyword evidence="1" id="KW-0805">Transcription regulation</keyword>
<dbReference type="Gene3D" id="1.10.10.10">
    <property type="entry name" value="Winged helix-like DNA-binding domain superfamily/Winged helix DNA-binding domain"/>
    <property type="match status" value="1"/>
</dbReference>
<proteinExistence type="predicted"/>
<organism evidence="5">
    <name type="scientific">Actinoplanes campanulatus</name>
    <dbReference type="NCBI Taxonomy" id="113559"/>
    <lineage>
        <taxon>Bacteria</taxon>
        <taxon>Bacillati</taxon>
        <taxon>Actinomycetota</taxon>
        <taxon>Actinomycetes</taxon>
        <taxon>Micromonosporales</taxon>
        <taxon>Micromonosporaceae</taxon>
        <taxon>Actinoplanes</taxon>
    </lineage>
</organism>
<dbReference type="CDD" id="cd07377">
    <property type="entry name" value="WHTH_GntR"/>
    <property type="match status" value="1"/>
</dbReference>
<dbReference type="SUPFAM" id="SSF46785">
    <property type="entry name" value="Winged helix' DNA-binding domain"/>
    <property type="match status" value="1"/>
</dbReference>
<dbReference type="SMART" id="SM00866">
    <property type="entry name" value="UTRA"/>
    <property type="match status" value="1"/>
</dbReference>
<dbReference type="PROSITE" id="PS50949">
    <property type="entry name" value="HTH_GNTR"/>
    <property type="match status" value="1"/>
</dbReference>
<evidence type="ECO:0000259" key="4">
    <source>
        <dbReference type="PROSITE" id="PS50949"/>
    </source>
</evidence>